<reference evidence="2" key="1">
    <citation type="submission" date="2018-06" db="EMBL/GenBank/DDBJ databases">
        <authorList>
            <person name="Zhirakovskaya E."/>
        </authorList>
    </citation>
    <scope>NUCLEOTIDE SEQUENCE</scope>
</reference>
<evidence type="ECO:0000259" key="1">
    <source>
        <dbReference type="Pfam" id="PF04717"/>
    </source>
</evidence>
<proteinExistence type="predicted"/>
<dbReference type="Pfam" id="PF04717">
    <property type="entry name" value="Phage_base_V"/>
    <property type="match status" value="1"/>
</dbReference>
<organism evidence="2">
    <name type="scientific">hydrothermal vent metagenome</name>
    <dbReference type="NCBI Taxonomy" id="652676"/>
    <lineage>
        <taxon>unclassified sequences</taxon>
        <taxon>metagenomes</taxon>
        <taxon>ecological metagenomes</taxon>
    </lineage>
</organism>
<dbReference type="InterPro" id="IPR006531">
    <property type="entry name" value="Gp5/Vgr_OB"/>
</dbReference>
<dbReference type="InterPro" id="IPR006533">
    <property type="entry name" value="T6SS_Vgr_RhsGE"/>
</dbReference>
<dbReference type="SUPFAM" id="SSF69255">
    <property type="entry name" value="gp5 N-terminal domain-like"/>
    <property type="match status" value="1"/>
</dbReference>
<dbReference type="EMBL" id="UOGF01000070">
    <property type="protein sequence ID" value="VAX31034.1"/>
    <property type="molecule type" value="Genomic_DNA"/>
</dbReference>
<dbReference type="SUPFAM" id="SSF69279">
    <property type="entry name" value="Phage tail proteins"/>
    <property type="match status" value="1"/>
</dbReference>
<dbReference type="Gene3D" id="2.40.50.230">
    <property type="entry name" value="Gp5 N-terminal domain"/>
    <property type="match status" value="1"/>
</dbReference>
<protein>
    <submittedName>
        <fullName evidence="2">VgrG protein</fullName>
    </submittedName>
</protein>
<evidence type="ECO:0000313" key="2">
    <source>
        <dbReference type="EMBL" id="VAX31034.1"/>
    </source>
</evidence>
<gene>
    <name evidence="2" type="ORF">MNBD_NITROSPIRAE01-2063</name>
</gene>
<dbReference type="AlphaFoldDB" id="A0A3B1D4D6"/>
<dbReference type="InterPro" id="IPR037026">
    <property type="entry name" value="Vgr_OB-fold_dom_sf"/>
</dbReference>
<feature type="domain" description="Gp5/Type VI secretion system Vgr protein OB-fold" evidence="1">
    <location>
        <begin position="377"/>
        <end position="451"/>
    </location>
</feature>
<dbReference type="NCBIfam" id="TIGR01646">
    <property type="entry name" value="vgr_GE"/>
    <property type="match status" value="1"/>
</dbReference>
<accession>A0A3B1D4D6</accession>
<name>A0A3B1D4D6_9ZZZZ</name>
<sequence length="596" mass="63227">MAESPAAVVGSVIRLTLFSNGTQVADTVRIVSVTVNSEINRIPSARIVLMDGDMPEKDFPVSNTDDFKPGAEIKINAGYEDEEETIFEGMVVKHGISISGKNDAQLVIECRDKAVALTIGRKNANYIDMKDSDIISKIIGNTSGLSSDVDATDTSFKELVQYYCTDWDFVLSRAEVNGLLTIVEGAKVSVKVPDTSTAATLKVTYGEDLIDFSADIDARTQLTAVDSVSWDLATQAIVTQSVTPQTLNSQGDLDSATLAAVASPASFGLQTTAPLESAALKTWATGQQIKAGLARIRGRMTFQGTAKAKIGSLIEVDGVGNRFNGSVFVSAVRHEITTGNWDTETTFGMSPHWFAERRDLDAPPVSGLLPGVGGLQIGVVMKLDADPEGEQKIQVSVPILQAETEGVWARLAKFYASDGIGSFFIPEIGDEVVLGYLNNDPSHPVILGSLYSSKRKPPYDLTADNYIKAIVTKSEIKVEFDDENKVLTLLTPAGNTIVISDKDKSILLQDETGNKVELSASGIVLDSPKDISITATGKITLEATGEIGITSKADVSIAGLNITAEANVGFTGKGSATAELSASGQTTVKGAMVMIN</sequence>